<keyword evidence="11 12" id="KW-0407">Ion channel</keyword>
<evidence type="ECO:0000256" key="5">
    <source>
        <dbReference type="ARBA" id="ARBA00022826"/>
    </source>
</evidence>
<dbReference type="PRINTS" id="PR00169">
    <property type="entry name" value="KCHANNEL"/>
</dbReference>
<evidence type="ECO:0000313" key="13">
    <source>
        <dbReference type="Proteomes" id="UP000267630"/>
    </source>
</evidence>
<protein>
    <submittedName>
        <fullName evidence="12">Potassium voltage-gated channel subfamily KQT possible potassium channel, VIC family</fullName>
    </submittedName>
</protein>
<dbReference type="InterPro" id="IPR005821">
    <property type="entry name" value="Ion_trans_dom"/>
</dbReference>
<evidence type="ECO:0000256" key="2">
    <source>
        <dbReference type="ARBA" id="ARBA00022448"/>
    </source>
</evidence>
<gene>
    <name evidence="12" type="ORF">NCTC9997_02584</name>
</gene>
<evidence type="ECO:0000256" key="3">
    <source>
        <dbReference type="ARBA" id="ARBA00022538"/>
    </source>
</evidence>
<keyword evidence="2" id="KW-0813">Transport</keyword>
<dbReference type="PANTHER" id="PTHR11537:SF254">
    <property type="entry name" value="POTASSIUM VOLTAGE-GATED CHANNEL PROTEIN SHAB"/>
    <property type="match status" value="1"/>
</dbReference>
<evidence type="ECO:0000256" key="11">
    <source>
        <dbReference type="ARBA" id="ARBA00023303"/>
    </source>
</evidence>
<keyword evidence="9" id="KW-0406">Ion transport</keyword>
<keyword evidence="10" id="KW-0472">Membrane</keyword>
<keyword evidence="5" id="KW-0631">Potassium channel</keyword>
<dbReference type="Proteomes" id="UP000267630">
    <property type="component" value="Chromosome 3"/>
</dbReference>
<dbReference type="Gene3D" id="1.20.120.350">
    <property type="entry name" value="Voltage-gated potassium channels. Chain C"/>
    <property type="match status" value="1"/>
</dbReference>
<dbReference type="InterPro" id="IPR028325">
    <property type="entry name" value="VG_K_chnl"/>
</dbReference>
<proteinExistence type="predicted"/>
<dbReference type="OrthoDB" id="9799090at2"/>
<reference evidence="12 13" key="1">
    <citation type="submission" date="2018-12" db="EMBL/GenBank/DDBJ databases">
        <authorList>
            <consortium name="Pathogen Informatics"/>
        </authorList>
    </citation>
    <scope>NUCLEOTIDE SEQUENCE [LARGE SCALE GENOMIC DNA]</scope>
    <source>
        <strain evidence="12 13">NCTC9997</strain>
    </source>
</reference>
<dbReference type="AlphaFoldDB" id="A0A1V2BGR5"/>
<accession>A0A1V2BGR5</accession>
<dbReference type="RefSeq" id="WP_041146065.1">
    <property type="nucleotide sequence ID" value="NZ_CP050508.1"/>
</dbReference>
<keyword evidence="8" id="KW-1133">Transmembrane helix</keyword>
<keyword evidence="3" id="KW-0633">Potassium transport</keyword>
<evidence type="ECO:0000256" key="10">
    <source>
        <dbReference type="ARBA" id="ARBA00023136"/>
    </source>
</evidence>
<dbReference type="InterPro" id="IPR027359">
    <property type="entry name" value="Volt_channel_dom_sf"/>
</dbReference>
<evidence type="ECO:0000256" key="7">
    <source>
        <dbReference type="ARBA" id="ARBA00022958"/>
    </source>
</evidence>
<dbReference type="SUPFAM" id="SSF81324">
    <property type="entry name" value="Voltage-gated potassium channels"/>
    <property type="match status" value="1"/>
</dbReference>
<evidence type="ECO:0000313" key="12">
    <source>
        <dbReference type="EMBL" id="VED49111.1"/>
    </source>
</evidence>
<sequence length="282" mass="32258">MAVNIHAARQRLFHVLFDQHQRSGRRFEGLCGIFALLSVVVIFVESGLGTQYHLTVDEWHIFVWLELFVTVVFTLEYILRIVSWPNPLRYIFSFWGLIDLATILPLYVMWLWPEISINYVFAWRAMRAIRALRILKLLRFMPSLNIFWAAIVSARHQLILFYSFIAIVMVIFGSLMYLIEGPQYGFTTLNASVYWAIVTITTVGYGDITPHTPLGRILASVLILIGYSIIAIPTGLITTHMTTAFQNRRSQRICQNCQHGPHDKNARYCNACGSALAQQADG</sequence>
<dbReference type="Pfam" id="PF00520">
    <property type="entry name" value="Ion_trans"/>
    <property type="match status" value="1"/>
</dbReference>
<keyword evidence="4" id="KW-0812">Transmembrane</keyword>
<dbReference type="Gene3D" id="1.10.287.70">
    <property type="match status" value="1"/>
</dbReference>
<evidence type="ECO:0000256" key="1">
    <source>
        <dbReference type="ARBA" id="ARBA00004141"/>
    </source>
</evidence>
<evidence type="ECO:0000256" key="9">
    <source>
        <dbReference type="ARBA" id="ARBA00023065"/>
    </source>
</evidence>
<keyword evidence="6" id="KW-0851">Voltage-gated channel</keyword>
<comment type="subcellular location">
    <subcellularLocation>
        <location evidence="1">Membrane</location>
        <topology evidence="1">Multi-pass membrane protein</topology>
    </subcellularLocation>
</comment>
<evidence type="ECO:0000256" key="4">
    <source>
        <dbReference type="ARBA" id="ARBA00022692"/>
    </source>
</evidence>
<keyword evidence="7" id="KW-0630">Potassium</keyword>
<dbReference type="GeneID" id="57504368"/>
<evidence type="ECO:0000256" key="6">
    <source>
        <dbReference type="ARBA" id="ARBA00022882"/>
    </source>
</evidence>
<name>A0A1V2BGR5_RAOTE</name>
<keyword evidence="13" id="KW-1185">Reference proteome</keyword>
<organism evidence="12 13">
    <name type="scientific">Raoultella terrigena</name>
    <name type="common">Klebsiella terrigena</name>
    <dbReference type="NCBI Taxonomy" id="577"/>
    <lineage>
        <taxon>Bacteria</taxon>
        <taxon>Pseudomonadati</taxon>
        <taxon>Pseudomonadota</taxon>
        <taxon>Gammaproteobacteria</taxon>
        <taxon>Enterobacterales</taxon>
        <taxon>Enterobacteriaceae</taxon>
        <taxon>Klebsiella/Raoultella group</taxon>
        <taxon>Raoultella</taxon>
    </lineage>
</organism>
<dbReference type="GO" id="GO:0005249">
    <property type="term" value="F:voltage-gated potassium channel activity"/>
    <property type="evidence" value="ECO:0007669"/>
    <property type="project" value="InterPro"/>
</dbReference>
<evidence type="ECO:0000256" key="8">
    <source>
        <dbReference type="ARBA" id="ARBA00022989"/>
    </source>
</evidence>
<dbReference type="EMBL" id="LR134253">
    <property type="protein sequence ID" value="VED49111.1"/>
    <property type="molecule type" value="Genomic_DNA"/>
</dbReference>
<dbReference type="GO" id="GO:0001508">
    <property type="term" value="P:action potential"/>
    <property type="evidence" value="ECO:0007669"/>
    <property type="project" value="TreeGrafter"/>
</dbReference>
<dbReference type="GO" id="GO:0008076">
    <property type="term" value="C:voltage-gated potassium channel complex"/>
    <property type="evidence" value="ECO:0007669"/>
    <property type="project" value="InterPro"/>
</dbReference>
<dbReference type="PANTHER" id="PTHR11537">
    <property type="entry name" value="VOLTAGE-GATED POTASSIUM CHANNEL"/>
    <property type="match status" value="1"/>
</dbReference>